<keyword evidence="7" id="KW-0378">Hydrolase</keyword>
<dbReference type="GO" id="GO:0005886">
    <property type="term" value="C:plasma membrane"/>
    <property type="evidence" value="ECO:0007669"/>
    <property type="project" value="UniProtKB-SubCell"/>
</dbReference>
<proteinExistence type="predicted"/>
<feature type="domain" description="Fungal lipase-type" evidence="17">
    <location>
        <begin position="372"/>
        <end position="512"/>
    </location>
</feature>
<gene>
    <name evidence="18" type="ORF">BSAL_15685</name>
</gene>
<organism evidence="18 19">
    <name type="scientific">Bodo saltans</name>
    <name type="common">Flagellated protozoan</name>
    <dbReference type="NCBI Taxonomy" id="75058"/>
    <lineage>
        <taxon>Eukaryota</taxon>
        <taxon>Discoba</taxon>
        <taxon>Euglenozoa</taxon>
        <taxon>Kinetoplastea</taxon>
        <taxon>Metakinetoplastina</taxon>
        <taxon>Eubodonida</taxon>
        <taxon>Bodonidae</taxon>
        <taxon>Bodo</taxon>
    </lineage>
</organism>
<evidence type="ECO:0000256" key="2">
    <source>
        <dbReference type="ARBA" id="ARBA00004651"/>
    </source>
</evidence>
<keyword evidence="6" id="KW-0479">Metal-binding</keyword>
<dbReference type="PANTHER" id="PTHR45792:SF8">
    <property type="entry name" value="DIACYLGLYCEROL LIPASE-ALPHA"/>
    <property type="match status" value="1"/>
</dbReference>
<dbReference type="Proteomes" id="UP000051952">
    <property type="component" value="Unassembled WGS sequence"/>
</dbReference>
<keyword evidence="3" id="KW-1003">Cell membrane</keyword>
<dbReference type="OrthoDB" id="438440at2759"/>
<evidence type="ECO:0000256" key="7">
    <source>
        <dbReference type="ARBA" id="ARBA00022801"/>
    </source>
</evidence>
<dbReference type="GO" id="GO:0016298">
    <property type="term" value="F:lipase activity"/>
    <property type="evidence" value="ECO:0007669"/>
    <property type="project" value="TreeGrafter"/>
</dbReference>
<feature type="transmembrane region" description="Helical" evidence="16">
    <location>
        <begin position="441"/>
        <end position="461"/>
    </location>
</feature>
<feature type="transmembrane region" description="Helical" evidence="16">
    <location>
        <begin position="143"/>
        <end position="161"/>
    </location>
</feature>
<evidence type="ECO:0000256" key="5">
    <source>
        <dbReference type="ARBA" id="ARBA00022692"/>
    </source>
</evidence>
<dbReference type="VEuPathDB" id="TriTrypDB:BSAL_15685"/>
<evidence type="ECO:0000256" key="14">
    <source>
        <dbReference type="ARBA" id="ARBA00026104"/>
    </source>
</evidence>
<keyword evidence="8" id="KW-0106">Calcium</keyword>
<feature type="transmembrane region" description="Helical" evidence="16">
    <location>
        <begin position="18"/>
        <end position="41"/>
    </location>
</feature>
<evidence type="ECO:0000259" key="17">
    <source>
        <dbReference type="Pfam" id="PF01764"/>
    </source>
</evidence>
<dbReference type="OMA" id="KVWECRL"/>
<keyword evidence="4" id="KW-0597">Phosphoprotein</keyword>
<evidence type="ECO:0000256" key="1">
    <source>
        <dbReference type="ARBA" id="ARBA00001913"/>
    </source>
</evidence>
<dbReference type="InterPro" id="IPR052214">
    <property type="entry name" value="DAG_Lipase-Related"/>
</dbReference>
<feature type="compositionally biased region" description="Low complexity" evidence="15">
    <location>
        <begin position="600"/>
        <end position="614"/>
    </location>
</feature>
<feature type="region of interest" description="Disordered" evidence="15">
    <location>
        <begin position="584"/>
        <end position="616"/>
    </location>
</feature>
<protein>
    <recommendedName>
        <fullName evidence="14">sn-1-specific diacylglycerol lipase</fullName>
        <ecNumber evidence="14">3.1.1.116</ecNumber>
    </recommendedName>
</protein>
<keyword evidence="10 16" id="KW-1133">Transmembrane helix</keyword>
<keyword evidence="12 16" id="KW-0472">Membrane</keyword>
<reference evidence="19" key="1">
    <citation type="submission" date="2015-09" db="EMBL/GenBank/DDBJ databases">
        <authorList>
            <consortium name="Pathogen Informatics"/>
        </authorList>
    </citation>
    <scope>NUCLEOTIDE SEQUENCE [LARGE SCALE GENOMIC DNA]</scope>
    <source>
        <strain evidence="19">Lake Konstanz</strain>
    </source>
</reference>
<keyword evidence="5 16" id="KW-0812">Transmembrane</keyword>
<evidence type="ECO:0000256" key="11">
    <source>
        <dbReference type="ARBA" id="ARBA00023098"/>
    </source>
</evidence>
<evidence type="ECO:0000313" key="18">
    <source>
        <dbReference type="EMBL" id="CUG88493.1"/>
    </source>
</evidence>
<dbReference type="GO" id="GO:0046872">
    <property type="term" value="F:metal ion binding"/>
    <property type="evidence" value="ECO:0007669"/>
    <property type="project" value="UniProtKB-KW"/>
</dbReference>
<dbReference type="AlphaFoldDB" id="A0A0S4JEE8"/>
<dbReference type="GO" id="GO:0016042">
    <property type="term" value="P:lipid catabolic process"/>
    <property type="evidence" value="ECO:0007669"/>
    <property type="project" value="UniProtKB-KW"/>
</dbReference>
<comment type="cofactor">
    <cofactor evidence="1">
        <name>Ca(2+)</name>
        <dbReference type="ChEBI" id="CHEBI:29108"/>
    </cofactor>
</comment>
<evidence type="ECO:0000256" key="3">
    <source>
        <dbReference type="ARBA" id="ARBA00022475"/>
    </source>
</evidence>
<evidence type="ECO:0000256" key="16">
    <source>
        <dbReference type="SAM" id="Phobius"/>
    </source>
</evidence>
<evidence type="ECO:0000256" key="13">
    <source>
        <dbReference type="ARBA" id="ARBA00024531"/>
    </source>
</evidence>
<dbReference type="InterPro" id="IPR029058">
    <property type="entry name" value="AB_hydrolase_fold"/>
</dbReference>
<name>A0A0S4JEE8_BODSA</name>
<accession>A0A0S4JEE8</accession>
<dbReference type="PANTHER" id="PTHR45792">
    <property type="entry name" value="DIACYLGLYCEROL LIPASE HOMOLOG-RELATED"/>
    <property type="match status" value="1"/>
</dbReference>
<evidence type="ECO:0000256" key="15">
    <source>
        <dbReference type="SAM" id="MobiDB-lite"/>
    </source>
</evidence>
<feature type="transmembrane region" description="Helical" evidence="16">
    <location>
        <begin position="61"/>
        <end position="83"/>
    </location>
</feature>
<evidence type="ECO:0000313" key="19">
    <source>
        <dbReference type="Proteomes" id="UP000051952"/>
    </source>
</evidence>
<evidence type="ECO:0000256" key="6">
    <source>
        <dbReference type="ARBA" id="ARBA00022723"/>
    </source>
</evidence>
<comment type="subcellular location">
    <subcellularLocation>
        <location evidence="2">Cell membrane</location>
        <topology evidence="2">Multi-pass membrane protein</topology>
    </subcellularLocation>
</comment>
<comment type="catalytic activity">
    <reaction evidence="13">
        <text>a 1,2-diacyl-sn-glycerol + H2O = a 2-acylglycerol + a fatty acid + H(+)</text>
        <dbReference type="Rhea" id="RHEA:33275"/>
        <dbReference type="ChEBI" id="CHEBI:15377"/>
        <dbReference type="ChEBI" id="CHEBI:15378"/>
        <dbReference type="ChEBI" id="CHEBI:17389"/>
        <dbReference type="ChEBI" id="CHEBI:17815"/>
        <dbReference type="ChEBI" id="CHEBI:28868"/>
        <dbReference type="EC" id="3.1.1.116"/>
    </reaction>
    <physiologicalReaction direction="left-to-right" evidence="13">
        <dbReference type="Rhea" id="RHEA:33276"/>
    </physiologicalReaction>
</comment>
<sequence>MPALQWCFRRWRTGSDDFFWSGFVLGAISLAAGIMALSRISDDGDVLDDCPLASTKFRNSFHALGVASIIAGGFLILTGAVSTRGRIFDTSKRALVPWLLYLASLALTVQFVTACIAASSAVYHGEASVCVTFLARSVVRASIALALASPSMFIVMMILSFDPSGRKTFDNEDDYTRLWEKRCNVMCCCFTKHASGREAFSEAAKTLAVVFRGYDLVPSDIAAGMLLLQGYQTHRRYQNARVLKFPVDPLGREEVLSSQARPVAMLTVEQRATLDDIQHFAKYYLGAYGWMLYTFMNVVSGLPRLCAADAIMCCRTRRHNGVEHHETCGCDTTAMKKITGLRNDEIILTSFENTIYRPCFYVAKDASTNSVVVAIRGTMSLEDCITDMVATPAEVMLDETTNSRGWVHSGMLQSATNVLQILVKDGVLHEILQGRFATSNVVVVGHSLGAGTAAILSILLWTRYPALRNRFRCIAYAPPGGLLSQSTRRFCDSFMVGTVVGFDVIPRMSAQNFNHLRECLLAALTHTNASKAEVFCSCCCPQRLGERLQEFQPDNESSSSMQTLRRVLDRGLTFDNAKISAEDISTERRDGTTANSVAVTIGPSSSGSPKGTPTEMRTVTTDRTVPLYPPLRMVHYIKMVRQGKSTCCPLTSDGGESLWTRVVSNEVWCPTFIDTAELDFVVCHPMMTLDHFPDRVLDVIEATHKRLKSGELDRFMQLGASHSPTDPLPNQQHRDPTELSQVGVAVGKVATPLMTPVGSPFGQAFVPPNTTISKTSTSRYQSV</sequence>
<dbReference type="InterPro" id="IPR002921">
    <property type="entry name" value="Fungal_lipase-type"/>
</dbReference>
<keyword evidence="9" id="KW-0442">Lipid degradation</keyword>
<keyword evidence="19" id="KW-1185">Reference proteome</keyword>
<feature type="transmembrane region" description="Helical" evidence="16">
    <location>
        <begin position="95"/>
        <end position="123"/>
    </location>
</feature>
<evidence type="ECO:0000256" key="10">
    <source>
        <dbReference type="ARBA" id="ARBA00022989"/>
    </source>
</evidence>
<dbReference type="SUPFAM" id="SSF53474">
    <property type="entry name" value="alpha/beta-Hydrolases"/>
    <property type="match status" value="1"/>
</dbReference>
<dbReference type="CDD" id="cd00519">
    <property type="entry name" value="Lipase_3"/>
    <property type="match status" value="1"/>
</dbReference>
<dbReference type="Gene3D" id="3.40.50.1820">
    <property type="entry name" value="alpha/beta hydrolase"/>
    <property type="match status" value="1"/>
</dbReference>
<evidence type="ECO:0000256" key="9">
    <source>
        <dbReference type="ARBA" id="ARBA00022963"/>
    </source>
</evidence>
<keyword evidence="11" id="KW-0443">Lipid metabolism</keyword>
<evidence type="ECO:0000256" key="4">
    <source>
        <dbReference type="ARBA" id="ARBA00022553"/>
    </source>
</evidence>
<dbReference type="EC" id="3.1.1.116" evidence="14"/>
<dbReference type="EMBL" id="CYKH01001646">
    <property type="protein sequence ID" value="CUG88493.1"/>
    <property type="molecule type" value="Genomic_DNA"/>
</dbReference>
<dbReference type="Pfam" id="PF01764">
    <property type="entry name" value="Lipase_3"/>
    <property type="match status" value="1"/>
</dbReference>
<evidence type="ECO:0000256" key="12">
    <source>
        <dbReference type="ARBA" id="ARBA00023136"/>
    </source>
</evidence>
<evidence type="ECO:0000256" key="8">
    <source>
        <dbReference type="ARBA" id="ARBA00022837"/>
    </source>
</evidence>